<accession>A0ABN1XK90</accession>
<keyword evidence="3" id="KW-1185">Reference proteome</keyword>
<comment type="caution">
    <text evidence="2">The sequence shown here is derived from an EMBL/GenBank/DDBJ whole genome shotgun (WGS) entry which is preliminary data.</text>
</comment>
<dbReference type="InterPro" id="IPR006764">
    <property type="entry name" value="SAM_dep_MeTrfase_SAV2177_type"/>
</dbReference>
<evidence type="ECO:0000256" key="1">
    <source>
        <dbReference type="SAM" id="MobiDB-lite"/>
    </source>
</evidence>
<protein>
    <submittedName>
        <fullName evidence="2">SAM-dependent methyltransferase</fullName>
    </submittedName>
</protein>
<dbReference type="GO" id="GO:0032259">
    <property type="term" value="P:methylation"/>
    <property type="evidence" value="ECO:0007669"/>
    <property type="project" value="UniProtKB-KW"/>
</dbReference>
<evidence type="ECO:0000313" key="2">
    <source>
        <dbReference type="EMBL" id="GAA1383861.1"/>
    </source>
</evidence>
<dbReference type="RefSeq" id="WP_344019557.1">
    <property type="nucleotide sequence ID" value="NZ_BAAAJK010000005.1"/>
</dbReference>
<dbReference type="SUPFAM" id="SSF53335">
    <property type="entry name" value="S-adenosyl-L-methionine-dependent methyltransferases"/>
    <property type="match status" value="1"/>
</dbReference>
<sequence length="290" mass="30806">MGGHNSFSGAEFGYLYAQGRDPAENPYLDWTTPNMSRIYDYVLGGSANFAADRRVADELLRTWPGERDYALINRAFLARAVTELCRAGIDQFLDLGSGIPTRGNVHEVAATVRPGTRVAYVDIDPVAVEHARRLVTDAGDPLTTATLADIRDPQRVLAAPGVAGLLDFDRPVAVLALAVLDILDTPDPAGLVAAYRDACVPGSALAISNAQPMNITDAELQAVGAIMAETTTPTMVLRSTDELATLFAGYDLLEPGVVPSAAWRPESPVSDEETARSNSLAAVGVLRPDS</sequence>
<proteinExistence type="predicted"/>
<dbReference type="Gene3D" id="3.40.50.150">
    <property type="entry name" value="Vaccinia Virus protein VP39"/>
    <property type="match status" value="1"/>
</dbReference>
<organism evidence="2 3">
    <name type="scientific">Pseudonocardia kongjuensis</name>
    <dbReference type="NCBI Taxonomy" id="102227"/>
    <lineage>
        <taxon>Bacteria</taxon>
        <taxon>Bacillati</taxon>
        <taxon>Actinomycetota</taxon>
        <taxon>Actinomycetes</taxon>
        <taxon>Pseudonocardiales</taxon>
        <taxon>Pseudonocardiaceae</taxon>
        <taxon>Pseudonocardia</taxon>
    </lineage>
</organism>
<evidence type="ECO:0000313" key="3">
    <source>
        <dbReference type="Proteomes" id="UP001501414"/>
    </source>
</evidence>
<dbReference type="GO" id="GO:0008168">
    <property type="term" value="F:methyltransferase activity"/>
    <property type="evidence" value="ECO:0007669"/>
    <property type="project" value="UniProtKB-KW"/>
</dbReference>
<dbReference type="Proteomes" id="UP001501414">
    <property type="component" value="Unassembled WGS sequence"/>
</dbReference>
<keyword evidence="2" id="KW-0808">Transferase</keyword>
<dbReference type="Pfam" id="PF04672">
    <property type="entry name" value="Methyltransf_19"/>
    <property type="match status" value="1"/>
</dbReference>
<name>A0ABN1XK90_9PSEU</name>
<keyword evidence="2" id="KW-0489">Methyltransferase</keyword>
<gene>
    <name evidence="2" type="ORF">GCM10009613_13840</name>
</gene>
<reference evidence="2 3" key="1">
    <citation type="journal article" date="2019" name="Int. J. Syst. Evol. Microbiol.">
        <title>The Global Catalogue of Microorganisms (GCM) 10K type strain sequencing project: providing services to taxonomists for standard genome sequencing and annotation.</title>
        <authorList>
            <consortium name="The Broad Institute Genomics Platform"/>
            <consortium name="The Broad Institute Genome Sequencing Center for Infectious Disease"/>
            <person name="Wu L."/>
            <person name="Ma J."/>
        </authorList>
    </citation>
    <scope>NUCLEOTIDE SEQUENCE [LARGE SCALE GENOMIC DNA]</scope>
    <source>
        <strain evidence="2 3">JCM 11896</strain>
    </source>
</reference>
<feature type="region of interest" description="Disordered" evidence="1">
    <location>
        <begin position="264"/>
        <end position="290"/>
    </location>
</feature>
<dbReference type="EMBL" id="BAAAJK010000005">
    <property type="protein sequence ID" value="GAA1383861.1"/>
    <property type="molecule type" value="Genomic_DNA"/>
</dbReference>
<dbReference type="InterPro" id="IPR029063">
    <property type="entry name" value="SAM-dependent_MTases_sf"/>
</dbReference>
<dbReference type="PIRSF" id="PIRSF017393">
    <property type="entry name" value="MTase_SAV2177"/>
    <property type="match status" value="1"/>
</dbReference>